<organism evidence="1 2">
    <name type="scientific">Larinioides sclopetarius</name>
    <dbReference type="NCBI Taxonomy" id="280406"/>
    <lineage>
        <taxon>Eukaryota</taxon>
        <taxon>Metazoa</taxon>
        <taxon>Ecdysozoa</taxon>
        <taxon>Arthropoda</taxon>
        <taxon>Chelicerata</taxon>
        <taxon>Arachnida</taxon>
        <taxon>Araneae</taxon>
        <taxon>Araneomorphae</taxon>
        <taxon>Entelegynae</taxon>
        <taxon>Araneoidea</taxon>
        <taxon>Araneidae</taxon>
        <taxon>Larinioides</taxon>
    </lineage>
</organism>
<evidence type="ECO:0000313" key="1">
    <source>
        <dbReference type="EMBL" id="CAL1284630.1"/>
    </source>
</evidence>
<dbReference type="AlphaFoldDB" id="A0AAV2AL80"/>
<comment type="caution">
    <text evidence="1">The sequence shown here is derived from an EMBL/GenBank/DDBJ whole genome shotgun (WGS) entry which is preliminary data.</text>
</comment>
<gene>
    <name evidence="1" type="ORF">LARSCL_LOCUS13263</name>
</gene>
<keyword evidence="2" id="KW-1185">Reference proteome</keyword>
<reference evidence="1 2" key="1">
    <citation type="submission" date="2024-04" db="EMBL/GenBank/DDBJ databases">
        <authorList>
            <person name="Rising A."/>
            <person name="Reimegard J."/>
            <person name="Sonavane S."/>
            <person name="Akerstrom W."/>
            <person name="Nylinder S."/>
            <person name="Hedman E."/>
            <person name="Kallberg Y."/>
        </authorList>
    </citation>
    <scope>NUCLEOTIDE SEQUENCE [LARGE SCALE GENOMIC DNA]</scope>
</reference>
<proteinExistence type="predicted"/>
<name>A0AAV2AL80_9ARAC</name>
<dbReference type="Proteomes" id="UP001497382">
    <property type="component" value="Unassembled WGS sequence"/>
</dbReference>
<protein>
    <submittedName>
        <fullName evidence="1">Uncharacterized protein</fullName>
    </submittedName>
</protein>
<evidence type="ECO:0000313" key="2">
    <source>
        <dbReference type="Proteomes" id="UP001497382"/>
    </source>
</evidence>
<sequence>MNEAEVIAENQVKSAVSGDSKEAHLGGDLKGDYYQVGGALVVKKGGEKVLLNHKQESLADHVDNKEVLKCLNIS</sequence>
<accession>A0AAV2AL80</accession>
<dbReference type="EMBL" id="CAXIEN010000182">
    <property type="protein sequence ID" value="CAL1284630.1"/>
    <property type="molecule type" value="Genomic_DNA"/>
</dbReference>